<sequence length="177" mass="19251">MLCLRAVHFTHRCAFPAGYAAVCLMRLVAAGQHCTHLDPRLAVEKFVARKSDAKETRGMRTNVRDGGFNSRPVCAEGEGDAEDRTYFSPLAEEGSLLGSGKGSASQRESALFQHEKMMESSRVEAKVMDRLLDCDSLSNVLDGVERDCIAGWVGYIVSGFSEFCAQGESCSECVVEA</sequence>
<comment type="caution">
    <text evidence="1">The sequence shown here is derived from an EMBL/GenBank/DDBJ whole genome shotgun (WGS) entry which is preliminary data.</text>
</comment>
<dbReference type="Proteomes" id="UP001443563">
    <property type="component" value="Unassembled WGS sequence"/>
</dbReference>
<name>A0ABR3E2S6_9TRYP</name>
<organism evidence="1 2">
    <name type="scientific">Leishmania shawi</name>
    <dbReference type="NCBI Taxonomy" id="5680"/>
    <lineage>
        <taxon>Eukaryota</taxon>
        <taxon>Discoba</taxon>
        <taxon>Euglenozoa</taxon>
        <taxon>Kinetoplastea</taxon>
        <taxon>Metakinetoplastina</taxon>
        <taxon>Trypanosomatida</taxon>
        <taxon>Trypanosomatidae</taxon>
        <taxon>Leishmaniinae</taxon>
        <taxon>Leishmania</taxon>
        <taxon>Leishmania guyanensis species complex</taxon>
    </lineage>
</organism>
<reference evidence="1 2" key="1">
    <citation type="submission" date="2024-02" db="EMBL/GenBank/DDBJ databases">
        <title>FIRST GENOME SEQUENCES OF Leishmania (Viannia) shawi, Leishmania (Viannia) lindenbergi AND Leishmania (Viannia) utingensis.</title>
        <authorList>
            <person name="Resadore F."/>
            <person name="Custodio M.G.F."/>
            <person name="Boite M.C."/>
            <person name="Cupolillo E."/>
            <person name="Ferreira G.E.M."/>
        </authorList>
    </citation>
    <scope>NUCLEOTIDE SEQUENCE [LARGE SCALE GENOMIC DNA]</scope>
    <source>
        <strain evidence="1 2">MCEB/BR/1984/M8408</strain>
    </source>
</reference>
<evidence type="ECO:0000313" key="2">
    <source>
        <dbReference type="Proteomes" id="UP001443563"/>
    </source>
</evidence>
<protein>
    <submittedName>
        <fullName evidence="1">Uncharacterized protein</fullName>
    </submittedName>
</protein>
<proteinExistence type="predicted"/>
<gene>
    <name evidence="1" type="ORF">Q4I29_006385</name>
</gene>
<dbReference type="EMBL" id="JBAMZM010000033">
    <property type="protein sequence ID" value="KAL0498425.1"/>
    <property type="molecule type" value="Genomic_DNA"/>
</dbReference>
<accession>A0ABR3E2S6</accession>
<keyword evidence="2" id="KW-1185">Reference proteome</keyword>
<evidence type="ECO:0000313" key="1">
    <source>
        <dbReference type="EMBL" id="KAL0498425.1"/>
    </source>
</evidence>